<comment type="subcellular location">
    <subcellularLocation>
        <location evidence="1">Cell envelope</location>
    </subcellularLocation>
</comment>
<evidence type="ECO:0000259" key="9">
    <source>
        <dbReference type="SMART" id="SM00062"/>
    </source>
</evidence>
<dbReference type="EMBL" id="CP129113">
    <property type="protein sequence ID" value="WLV25415.1"/>
    <property type="molecule type" value="Genomic_DNA"/>
</dbReference>
<name>A0ABY9KXM7_9BACI</name>
<keyword evidence="11" id="KW-1185">Reference proteome</keyword>
<dbReference type="PANTHER" id="PTHR35936:SF34">
    <property type="entry name" value="ABC TRANSPORTER EXTRACELLULAR-BINDING PROTEIN YCKB-RELATED"/>
    <property type="match status" value="1"/>
</dbReference>
<dbReference type="SUPFAM" id="SSF53850">
    <property type="entry name" value="Periplasmic binding protein-like II"/>
    <property type="match status" value="1"/>
</dbReference>
<dbReference type="PROSITE" id="PS51257">
    <property type="entry name" value="PROKAR_LIPOPROTEIN"/>
    <property type="match status" value="1"/>
</dbReference>
<evidence type="ECO:0000256" key="8">
    <source>
        <dbReference type="SAM" id="SignalP"/>
    </source>
</evidence>
<organism evidence="10 11">
    <name type="scientific">Aciduricibacillus chroicocephali</name>
    <dbReference type="NCBI Taxonomy" id="3054939"/>
    <lineage>
        <taxon>Bacteria</taxon>
        <taxon>Bacillati</taxon>
        <taxon>Bacillota</taxon>
        <taxon>Bacilli</taxon>
        <taxon>Bacillales</taxon>
        <taxon>Bacillaceae</taxon>
        <taxon>Aciduricibacillus</taxon>
    </lineage>
</organism>
<dbReference type="InterPro" id="IPR001638">
    <property type="entry name" value="Solute-binding_3/MltF_N"/>
</dbReference>
<sequence>MKKVLMLLLAAMTVIALAACGNSSDDKGSDRTSKEKEDKEWSKVKDSGELVIGTSGTLAAASYYEGEKKEDGSLTGFDVEVAREVAKRLDLKPKFEIMGIDGMLPAIKSGRINIAANDIEITDKRKEQFDFSTPYKYSWTTMVVRKKDNSGIEKLEDLKGKKAGGGATTVYSQIAEHYGAKVVTYGNAGNEAYLRDVNNGRTDTVINDYFLCKMGVAAFPQFDIHLHPTLKFNPTETALIMPKDASTMQKKVNESLADMKEDGTLAKLSKKFYGEDATEKPKEDIPKVKGLEL</sequence>
<dbReference type="Gene3D" id="3.40.190.10">
    <property type="entry name" value="Periplasmic binding protein-like II"/>
    <property type="match status" value="2"/>
</dbReference>
<protein>
    <submittedName>
        <fullName evidence="10">Transporter substrate-binding domain-containing protein</fullName>
    </submittedName>
</protein>
<keyword evidence="4" id="KW-0564">Palmitate</keyword>
<dbReference type="InterPro" id="IPR018313">
    <property type="entry name" value="SBP_3_CS"/>
</dbReference>
<evidence type="ECO:0000256" key="6">
    <source>
        <dbReference type="RuleBase" id="RU003744"/>
    </source>
</evidence>
<dbReference type="Proteomes" id="UP001180087">
    <property type="component" value="Chromosome"/>
</dbReference>
<evidence type="ECO:0000313" key="10">
    <source>
        <dbReference type="EMBL" id="WLV25415.1"/>
    </source>
</evidence>
<evidence type="ECO:0000256" key="5">
    <source>
        <dbReference type="ARBA" id="ARBA00023288"/>
    </source>
</evidence>
<feature type="domain" description="Solute-binding protein family 3/N-terminal" evidence="9">
    <location>
        <begin position="49"/>
        <end position="276"/>
    </location>
</feature>
<reference evidence="10" key="1">
    <citation type="submission" date="2023-06" db="EMBL/GenBank/DDBJ databases">
        <title>A Treasure from Seagulls: Isolation and Description of Aciduricobacillus qingdaonensis gen. nov., sp. nov., a Rare Obligately Uric Acid-utilizing Member in the Family Bacillaceae.</title>
        <authorList>
            <person name="Liu W."/>
            <person name="Wang B."/>
        </authorList>
    </citation>
    <scope>NUCLEOTIDE SEQUENCE</scope>
    <source>
        <strain evidence="10">44XB</strain>
    </source>
</reference>
<feature type="compositionally biased region" description="Basic and acidic residues" evidence="7">
    <location>
        <begin position="24"/>
        <end position="42"/>
    </location>
</feature>
<keyword evidence="3 8" id="KW-0732">Signal</keyword>
<evidence type="ECO:0000256" key="4">
    <source>
        <dbReference type="ARBA" id="ARBA00023139"/>
    </source>
</evidence>
<evidence type="ECO:0000256" key="1">
    <source>
        <dbReference type="ARBA" id="ARBA00004196"/>
    </source>
</evidence>
<accession>A0ABY9KXM7</accession>
<comment type="similarity">
    <text evidence="2 6">Belongs to the bacterial solute-binding protein 3 family.</text>
</comment>
<dbReference type="Pfam" id="PF00497">
    <property type="entry name" value="SBP_bac_3"/>
    <property type="match status" value="1"/>
</dbReference>
<feature type="region of interest" description="Disordered" evidence="7">
    <location>
        <begin position="22"/>
        <end position="42"/>
    </location>
</feature>
<evidence type="ECO:0000256" key="2">
    <source>
        <dbReference type="ARBA" id="ARBA00010333"/>
    </source>
</evidence>
<proteinExistence type="inferred from homology"/>
<feature type="signal peptide" evidence="8">
    <location>
        <begin position="1"/>
        <end position="18"/>
    </location>
</feature>
<keyword evidence="5" id="KW-0449">Lipoprotein</keyword>
<gene>
    <name evidence="10" type="ORF">QR721_04085</name>
</gene>
<dbReference type="RefSeq" id="WP_348029203.1">
    <property type="nucleotide sequence ID" value="NZ_CP129113.1"/>
</dbReference>
<evidence type="ECO:0000313" key="11">
    <source>
        <dbReference type="Proteomes" id="UP001180087"/>
    </source>
</evidence>
<dbReference type="SMART" id="SM00062">
    <property type="entry name" value="PBPb"/>
    <property type="match status" value="1"/>
</dbReference>
<evidence type="ECO:0000256" key="3">
    <source>
        <dbReference type="ARBA" id="ARBA00022729"/>
    </source>
</evidence>
<dbReference type="PANTHER" id="PTHR35936">
    <property type="entry name" value="MEMBRANE-BOUND LYTIC MUREIN TRANSGLYCOSYLASE F"/>
    <property type="match status" value="1"/>
</dbReference>
<dbReference type="PROSITE" id="PS01039">
    <property type="entry name" value="SBP_BACTERIAL_3"/>
    <property type="match status" value="1"/>
</dbReference>
<evidence type="ECO:0000256" key="7">
    <source>
        <dbReference type="SAM" id="MobiDB-lite"/>
    </source>
</evidence>
<feature type="chain" id="PRO_5046881259" evidence="8">
    <location>
        <begin position="19"/>
        <end position="293"/>
    </location>
</feature>